<evidence type="ECO:0008006" key="3">
    <source>
        <dbReference type="Google" id="ProtNLM"/>
    </source>
</evidence>
<dbReference type="AlphaFoldDB" id="A0A2M6UED3"/>
<accession>A0A2M6UED3</accession>
<dbReference type="Proteomes" id="UP000228930">
    <property type="component" value="Unassembled WGS sequence"/>
</dbReference>
<name>A0A2M6UED3_9BRAD</name>
<dbReference type="EMBL" id="LFJC01000003">
    <property type="protein sequence ID" value="PIT02943.1"/>
    <property type="molecule type" value="Genomic_DNA"/>
</dbReference>
<evidence type="ECO:0000313" key="2">
    <source>
        <dbReference type="Proteomes" id="UP000228930"/>
    </source>
</evidence>
<evidence type="ECO:0000313" key="1">
    <source>
        <dbReference type="EMBL" id="PIT02943.1"/>
    </source>
</evidence>
<gene>
    <name evidence="1" type="ORF">TSA1_20945</name>
</gene>
<proteinExistence type="predicted"/>
<protein>
    <recommendedName>
        <fullName evidence="3">DUF2188 domain-containing protein</fullName>
    </recommendedName>
</protein>
<keyword evidence="2" id="KW-1185">Reference proteome</keyword>
<sequence length="62" mass="7203">MMAHEHRGIEYMVVQTINPPGWKWSFERHGRSPRTGIAVNRAEAVAAVRRAIDILLREQQHQ</sequence>
<reference evidence="1 2" key="1">
    <citation type="submission" date="2015-06" db="EMBL/GenBank/DDBJ databases">
        <title>Comparative genome analysis of nirS-carrying Bradyrhizobium sp. strains.</title>
        <authorList>
            <person name="Ishii S."/>
            <person name="Jang J."/>
            <person name="Nishizawa T."/>
            <person name="Senoo K."/>
        </authorList>
    </citation>
    <scope>NUCLEOTIDE SEQUENCE [LARGE SCALE GENOMIC DNA]</scope>
    <source>
        <strain evidence="1 2">TSA1</strain>
    </source>
</reference>
<comment type="caution">
    <text evidence="1">The sequence shown here is derived from an EMBL/GenBank/DDBJ whole genome shotgun (WGS) entry which is preliminary data.</text>
</comment>
<organism evidence="1 2">
    <name type="scientific">Bradyrhizobium nitroreducens</name>
    <dbReference type="NCBI Taxonomy" id="709803"/>
    <lineage>
        <taxon>Bacteria</taxon>
        <taxon>Pseudomonadati</taxon>
        <taxon>Pseudomonadota</taxon>
        <taxon>Alphaproteobacteria</taxon>
        <taxon>Hyphomicrobiales</taxon>
        <taxon>Nitrobacteraceae</taxon>
        <taxon>Bradyrhizobium</taxon>
    </lineage>
</organism>